<feature type="transmembrane region" description="Helical" evidence="1">
    <location>
        <begin position="64"/>
        <end position="85"/>
    </location>
</feature>
<dbReference type="PANTHER" id="PTHR36832">
    <property type="entry name" value="SLR1174 PROTEIN-RELATED"/>
    <property type="match status" value="1"/>
</dbReference>
<feature type="transmembrane region" description="Helical" evidence="1">
    <location>
        <begin position="144"/>
        <end position="169"/>
    </location>
</feature>
<dbReference type="InterPro" id="IPR010390">
    <property type="entry name" value="ABC-2_transporter-like"/>
</dbReference>
<keyword evidence="3" id="KW-1185">Reference proteome</keyword>
<dbReference type="EMBL" id="BAAAQX010000008">
    <property type="protein sequence ID" value="GAA2208396.1"/>
    <property type="molecule type" value="Genomic_DNA"/>
</dbReference>
<dbReference type="RefSeq" id="WP_344476487.1">
    <property type="nucleotide sequence ID" value="NZ_BAAAQX010000008.1"/>
</dbReference>
<feature type="transmembrane region" description="Helical" evidence="1">
    <location>
        <begin position="215"/>
        <end position="240"/>
    </location>
</feature>
<protein>
    <submittedName>
        <fullName evidence="2">ABC-2 family transporter protein</fullName>
    </submittedName>
</protein>
<reference evidence="2 3" key="1">
    <citation type="journal article" date="2019" name="Int. J. Syst. Evol. Microbiol.">
        <title>The Global Catalogue of Microorganisms (GCM) 10K type strain sequencing project: providing services to taxonomists for standard genome sequencing and annotation.</title>
        <authorList>
            <consortium name="The Broad Institute Genomics Platform"/>
            <consortium name="The Broad Institute Genome Sequencing Center for Infectious Disease"/>
            <person name="Wu L."/>
            <person name="Ma J."/>
        </authorList>
    </citation>
    <scope>NUCLEOTIDE SEQUENCE [LARGE SCALE GENOMIC DNA]</scope>
    <source>
        <strain evidence="2 3">JCM 16114</strain>
    </source>
</reference>
<comment type="caution">
    <text evidence="2">The sequence shown here is derived from an EMBL/GenBank/DDBJ whole genome shotgun (WGS) entry which is preliminary data.</text>
</comment>
<dbReference type="Pfam" id="PF06182">
    <property type="entry name" value="ABC2_membrane_6"/>
    <property type="match status" value="1"/>
</dbReference>
<organism evidence="2 3">
    <name type="scientific">Nonomuraea monospora</name>
    <dbReference type="NCBI Taxonomy" id="568818"/>
    <lineage>
        <taxon>Bacteria</taxon>
        <taxon>Bacillati</taxon>
        <taxon>Actinomycetota</taxon>
        <taxon>Actinomycetes</taxon>
        <taxon>Streptosporangiales</taxon>
        <taxon>Streptosporangiaceae</taxon>
        <taxon>Nonomuraea</taxon>
    </lineage>
</organism>
<gene>
    <name evidence="2" type="ORF">GCM10009850_038540</name>
</gene>
<feature type="transmembrane region" description="Helical" evidence="1">
    <location>
        <begin position="26"/>
        <end position="44"/>
    </location>
</feature>
<dbReference type="Proteomes" id="UP001499843">
    <property type="component" value="Unassembled WGS sequence"/>
</dbReference>
<evidence type="ECO:0000256" key="1">
    <source>
        <dbReference type="SAM" id="Phobius"/>
    </source>
</evidence>
<dbReference type="PANTHER" id="PTHR36832:SF1">
    <property type="entry name" value="SLR1174 PROTEIN"/>
    <property type="match status" value="1"/>
</dbReference>
<name>A0ABN3CG79_9ACTN</name>
<sequence>MRATLRVLRRLLGVNLGLAMAYRGEFAFYVLGGLATPVVSLLIWRAALRSGARLPVDETYLTTYFVLMGVVQMLTSSWLAPYLAASIRRGELSVWLVRPVPSPLDGIANNLVEKLLKLCWQAPAIALLWWLLDVRLPDARWALVAVSVALAAILVYAVDHLIGSLAFWFDDVGGLISANALLARVLSGGVVPLALMPEWTSALPYRFMLSFPLEIAMGAPALAAGLALQVAYTAIAVLGARAVWRAGLRAYAAVGA</sequence>
<keyword evidence="1" id="KW-0812">Transmembrane</keyword>
<keyword evidence="1" id="KW-1133">Transmembrane helix</keyword>
<accession>A0ABN3CG79</accession>
<proteinExistence type="predicted"/>
<evidence type="ECO:0000313" key="2">
    <source>
        <dbReference type="EMBL" id="GAA2208396.1"/>
    </source>
</evidence>
<keyword evidence="1" id="KW-0472">Membrane</keyword>
<evidence type="ECO:0000313" key="3">
    <source>
        <dbReference type="Proteomes" id="UP001499843"/>
    </source>
</evidence>